<keyword evidence="12" id="KW-0770">Synapse</keyword>
<dbReference type="GO" id="GO:0005770">
    <property type="term" value="C:late endosome"/>
    <property type="evidence" value="ECO:0007669"/>
    <property type="project" value="UniProtKB-SubCell"/>
</dbReference>
<feature type="transmembrane region" description="Helical" evidence="18">
    <location>
        <begin position="100"/>
        <end position="122"/>
    </location>
</feature>
<dbReference type="InterPro" id="IPR044234">
    <property type="entry name" value="TMEM230"/>
</dbReference>
<evidence type="ECO:0000256" key="8">
    <source>
        <dbReference type="ARBA" id="ARBA00007743"/>
    </source>
</evidence>
<dbReference type="Proteomes" id="UP000887540">
    <property type="component" value="Unplaced"/>
</dbReference>
<comment type="function">
    <text evidence="16">Involved in trafficking and recycling of synaptic vesicles.</text>
</comment>
<evidence type="ECO:0000256" key="11">
    <source>
        <dbReference type="ARBA" id="ARBA00022989"/>
    </source>
</evidence>
<keyword evidence="10" id="KW-0967">Endosome</keyword>
<evidence type="ECO:0000256" key="9">
    <source>
        <dbReference type="ARBA" id="ARBA00022692"/>
    </source>
</evidence>
<evidence type="ECO:0000256" key="17">
    <source>
        <dbReference type="ARBA" id="ARBA00024088"/>
    </source>
</evidence>
<proteinExistence type="inferred from homology"/>
<organism evidence="19 20">
    <name type="scientific">Acrobeloides nanus</name>
    <dbReference type="NCBI Taxonomy" id="290746"/>
    <lineage>
        <taxon>Eukaryota</taxon>
        <taxon>Metazoa</taxon>
        <taxon>Ecdysozoa</taxon>
        <taxon>Nematoda</taxon>
        <taxon>Chromadorea</taxon>
        <taxon>Rhabditida</taxon>
        <taxon>Tylenchina</taxon>
        <taxon>Cephalobomorpha</taxon>
        <taxon>Cephaloboidea</taxon>
        <taxon>Cephalobidae</taxon>
        <taxon>Acrobeloides</taxon>
    </lineage>
</organism>
<keyword evidence="14 18" id="KW-0472">Membrane</keyword>
<evidence type="ECO:0000256" key="2">
    <source>
        <dbReference type="ARBA" id="ARBA00004172"/>
    </source>
</evidence>
<evidence type="ECO:0000256" key="10">
    <source>
        <dbReference type="ARBA" id="ARBA00022753"/>
    </source>
</evidence>
<evidence type="ECO:0000256" key="15">
    <source>
        <dbReference type="ARBA" id="ARBA00023329"/>
    </source>
</evidence>
<keyword evidence="15" id="KW-0968">Cytoplasmic vesicle</keyword>
<dbReference type="AlphaFoldDB" id="A0A914C2M9"/>
<accession>A0A914C2M9</accession>
<evidence type="ECO:0000256" key="7">
    <source>
        <dbReference type="ARBA" id="ARBA00004603"/>
    </source>
</evidence>
<evidence type="ECO:0000256" key="6">
    <source>
        <dbReference type="ARBA" id="ARBA00004601"/>
    </source>
</evidence>
<dbReference type="GO" id="GO:0005794">
    <property type="term" value="C:Golgi apparatus"/>
    <property type="evidence" value="ECO:0007669"/>
    <property type="project" value="UniProtKB-SubCell"/>
</dbReference>
<dbReference type="GO" id="GO:0005776">
    <property type="term" value="C:autophagosome"/>
    <property type="evidence" value="ECO:0007669"/>
    <property type="project" value="UniProtKB-SubCell"/>
</dbReference>
<keyword evidence="13" id="KW-0333">Golgi apparatus</keyword>
<dbReference type="GO" id="GO:0016020">
    <property type="term" value="C:membrane"/>
    <property type="evidence" value="ECO:0007669"/>
    <property type="project" value="UniProtKB-SubCell"/>
</dbReference>
<keyword evidence="9 18" id="KW-0812">Transmembrane</keyword>
<feature type="transmembrane region" description="Helical" evidence="18">
    <location>
        <begin position="63"/>
        <end position="88"/>
    </location>
</feature>
<evidence type="ECO:0000256" key="5">
    <source>
        <dbReference type="ARBA" id="ARBA00004419"/>
    </source>
</evidence>
<keyword evidence="11 18" id="KW-1133">Transmembrane helix</keyword>
<dbReference type="InterPro" id="IPR008590">
    <property type="entry name" value="TMEM_230/134"/>
</dbReference>
<dbReference type="PANTHER" id="PTHR15664">
    <property type="entry name" value="C20ORF30 PROTEIN"/>
    <property type="match status" value="1"/>
</dbReference>
<comment type="subcellular location">
    <subcellularLocation>
        <location evidence="5">Cytoplasmic vesicle</location>
        <location evidence="5">Autophagosome</location>
    </subcellularLocation>
    <subcellularLocation>
        <location evidence="3">Cytoplasmic vesicle</location>
        <location evidence="3">Secretory vesicle</location>
        <location evidence="3">Synaptic vesicle</location>
    </subcellularLocation>
    <subcellularLocation>
        <location evidence="4">Early endosome</location>
    </subcellularLocation>
    <subcellularLocation>
        <location evidence="6">Golgi apparatus</location>
        <location evidence="6">trans-Golgi network</location>
    </subcellularLocation>
    <subcellularLocation>
        <location evidence="7">Late endosome</location>
    </subcellularLocation>
    <subcellularLocation>
        <location evidence="1">Membrane</location>
        <topology evidence="1">Multi-pass membrane protein</topology>
    </subcellularLocation>
    <subcellularLocation>
        <location evidence="2">Recycling endosome</location>
    </subcellularLocation>
</comment>
<evidence type="ECO:0000313" key="19">
    <source>
        <dbReference type="Proteomes" id="UP000887540"/>
    </source>
</evidence>
<evidence type="ECO:0000256" key="13">
    <source>
        <dbReference type="ARBA" id="ARBA00023034"/>
    </source>
</evidence>
<reference evidence="20" key="1">
    <citation type="submission" date="2022-11" db="UniProtKB">
        <authorList>
            <consortium name="WormBaseParasite"/>
        </authorList>
    </citation>
    <scope>IDENTIFICATION</scope>
</reference>
<dbReference type="WBParaSite" id="ACRNAN_Path_1592.g6184.t1">
    <property type="protein sequence ID" value="ACRNAN_Path_1592.g6184.t1"/>
    <property type="gene ID" value="ACRNAN_Path_1592.g6184"/>
</dbReference>
<dbReference type="Pfam" id="PF05915">
    <property type="entry name" value="TMEM_230_134"/>
    <property type="match status" value="1"/>
</dbReference>
<protein>
    <recommendedName>
        <fullName evidence="17">Transmembrane protein 230</fullName>
    </recommendedName>
</protein>
<sequence length="138" mass="15613">MRLRNSLRTLDSDSGIGTDDITLSDIHELPHKTFKYEKLHNSDSGYSDLQYASPLPSPIPWKAIVLAFGLFVFGSILILFSVALLLGIFGEQYEDRKWPLMLLGVLMFIPGAYHVRIAYYAYIGEAGYSFDDIPDFDQ</sequence>
<comment type="similarity">
    <text evidence="8">Belongs to the TMEM134/TMEM230 family.</text>
</comment>
<evidence type="ECO:0000256" key="18">
    <source>
        <dbReference type="SAM" id="Phobius"/>
    </source>
</evidence>
<dbReference type="GO" id="GO:0055037">
    <property type="term" value="C:recycling endosome"/>
    <property type="evidence" value="ECO:0007669"/>
    <property type="project" value="UniProtKB-SubCell"/>
</dbReference>
<dbReference type="GO" id="GO:0008021">
    <property type="term" value="C:synaptic vesicle"/>
    <property type="evidence" value="ECO:0007669"/>
    <property type="project" value="UniProtKB-SubCell"/>
</dbReference>
<evidence type="ECO:0000256" key="4">
    <source>
        <dbReference type="ARBA" id="ARBA00004412"/>
    </source>
</evidence>
<keyword evidence="19" id="KW-1185">Reference proteome</keyword>
<evidence type="ECO:0000256" key="12">
    <source>
        <dbReference type="ARBA" id="ARBA00023018"/>
    </source>
</evidence>
<dbReference type="PANTHER" id="PTHR15664:SF6">
    <property type="entry name" value="TRANSMEMBRANE PROTEIN 230"/>
    <property type="match status" value="1"/>
</dbReference>
<evidence type="ECO:0000256" key="3">
    <source>
        <dbReference type="ARBA" id="ARBA00004234"/>
    </source>
</evidence>
<name>A0A914C2M9_9BILA</name>
<evidence type="ECO:0000313" key="20">
    <source>
        <dbReference type="WBParaSite" id="ACRNAN_Path_1592.g6184.t1"/>
    </source>
</evidence>
<evidence type="ECO:0000256" key="14">
    <source>
        <dbReference type="ARBA" id="ARBA00023136"/>
    </source>
</evidence>
<dbReference type="GO" id="GO:0005769">
    <property type="term" value="C:early endosome"/>
    <property type="evidence" value="ECO:0007669"/>
    <property type="project" value="UniProtKB-SubCell"/>
</dbReference>
<evidence type="ECO:0000256" key="1">
    <source>
        <dbReference type="ARBA" id="ARBA00004141"/>
    </source>
</evidence>
<evidence type="ECO:0000256" key="16">
    <source>
        <dbReference type="ARBA" id="ARBA00024003"/>
    </source>
</evidence>